<reference evidence="1" key="1">
    <citation type="submission" date="2014-09" db="EMBL/GenBank/DDBJ databases">
        <authorList>
            <person name="Magalhaes I.L.F."/>
            <person name="Oliveira U."/>
            <person name="Santos F.R."/>
            <person name="Vidigal T.H.D.A."/>
            <person name="Brescovit A.D."/>
            <person name="Santos A.J."/>
        </authorList>
    </citation>
    <scope>NUCLEOTIDE SEQUENCE</scope>
    <source>
        <tissue evidence="1">Shoot tissue taken approximately 20 cm above the soil surface</tissue>
    </source>
</reference>
<dbReference type="EMBL" id="GBRH01226924">
    <property type="protein sequence ID" value="JAD70971.1"/>
    <property type="molecule type" value="Transcribed_RNA"/>
</dbReference>
<proteinExistence type="predicted"/>
<dbReference type="AlphaFoldDB" id="A0A0A9C5X5"/>
<organism evidence="1">
    <name type="scientific">Arundo donax</name>
    <name type="common">Giant reed</name>
    <name type="synonym">Donax arundinaceus</name>
    <dbReference type="NCBI Taxonomy" id="35708"/>
    <lineage>
        <taxon>Eukaryota</taxon>
        <taxon>Viridiplantae</taxon>
        <taxon>Streptophyta</taxon>
        <taxon>Embryophyta</taxon>
        <taxon>Tracheophyta</taxon>
        <taxon>Spermatophyta</taxon>
        <taxon>Magnoliopsida</taxon>
        <taxon>Liliopsida</taxon>
        <taxon>Poales</taxon>
        <taxon>Poaceae</taxon>
        <taxon>PACMAD clade</taxon>
        <taxon>Arundinoideae</taxon>
        <taxon>Arundineae</taxon>
        <taxon>Arundo</taxon>
    </lineage>
</organism>
<name>A0A0A9C5X5_ARUDO</name>
<reference evidence="1" key="2">
    <citation type="journal article" date="2015" name="Data Brief">
        <title>Shoot transcriptome of the giant reed, Arundo donax.</title>
        <authorList>
            <person name="Barrero R.A."/>
            <person name="Guerrero F.D."/>
            <person name="Moolhuijzen P."/>
            <person name="Goolsby J.A."/>
            <person name="Tidwell J."/>
            <person name="Bellgard S.E."/>
            <person name="Bellgard M.I."/>
        </authorList>
    </citation>
    <scope>NUCLEOTIDE SEQUENCE</scope>
    <source>
        <tissue evidence="1">Shoot tissue taken approximately 20 cm above the soil surface</tissue>
    </source>
</reference>
<accession>A0A0A9C5X5</accession>
<protein>
    <submittedName>
        <fullName evidence="1">Uncharacterized protein</fullName>
    </submittedName>
</protein>
<sequence length="24" mass="2756">MVQLLVDFCESKFTLTSSNPFYGE</sequence>
<evidence type="ECO:0000313" key="1">
    <source>
        <dbReference type="EMBL" id="JAD70971.1"/>
    </source>
</evidence>